<evidence type="ECO:0000259" key="13">
    <source>
        <dbReference type="PROSITE" id="PS50929"/>
    </source>
</evidence>
<dbReference type="OrthoDB" id="6500128at2759"/>
<dbReference type="EMBL" id="OU900095">
    <property type="protein sequence ID" value="CAG9858476.1"/>
    <property type="molecule type" value="Genomic_DNA"/>
</dbReference>
<reference evidence="14" key="1">
    <citation type="submission" date="2022-01" db="EMBL/GenBank/DDBJ databases">
        <authorList>
            <person name="King R."/>
        </authorList>
    </citation>
    <scope>NUCLEOTIDE SEQUENCE</scope>
</reference>
<keyword evidence="4" id="KW-0547">Nucleotide-binding</keyword>
<protein>
    <recommendedName>
        <fullName evidence="8">Iron-sulfur clusters transporter ABCB7, mitochondrial</fullName>
    </recommendedName>
    <alternativeName>
        <fullName evidence="9">ATP-binding cassette sub-family B member 7, mitochondrial</fullName>
    </alternativeName>
</protein>
<feature type="domain" description="ABC transmembrane type-1" evidence="13">
    <location>
        <begin position="128"/>
        <end position="420"/>
    </location>
</feature>
<dbReference type="CDD" id="cd18582">
    <property type="entry name" value="ABC_6TM_ATM1_ABCB7"/>
    <property type="match status" value="1"/>
</dbReference>
<evidence type="ECO:0000256" key="8">
    <source>
        <dbReference type="ARBA" id="ARBA00041016"/>
    </source>
</evidence>
<dbReference type="PROSITE" id="PS50893">
    <property type="entry name" value="ABC_TRANSPORTER_2"/>
    <property type="match status" value="1"/>
</dbReference>
<evidence type="ECO:0000256" key="10">
    <source>
        <dbReference type="ARBA" id="ARBA00048046"/>
    </source>
</evidence>
<sequence>MAAVLNSSRIGFNCINTKVKVITVNRHLFSIHKYAVYYSTQGNFEKTEKPEKKSISGGILAIAGKVRASFTPKAQPVRGCFHPGASVLSRETLPLKQQSPVTGKQMVQNMLQYIWPENDKAIRDRVKLAVSLLIGSKLLNVCVPFLFKYSVDYLNVGNTLNMDTAPETVATVATSLLLGYGIARAGAAGFNELRNAVFAKVAQHSIRKIAKNVFLHLHNLDMSFHLQRQTGALSKTIDRGSRGINFVLSAMVFNVVPTVFELALVSSILGVKCGAVFAGISMSCVGVYALYTLTVTQWRTKFRVYMNKAENEAGNKAVDSLINYETVKYFNNEKYESERYDSSLKKYEHASLKTASSLALLNFGQNAIFSAALSGIMLLAANEIVKGNMTVGDLVMVNGLLFQLSIPLGFLGSVYREVRQALIDMQTMFTLMTMESAVKNKPNAPYLYVDRKKTPIKFEDVSFEYVPGKEILRNFNLTIEPGKKVAIVGGSGSGKSTLIRLLYRFYEPTNGRILIGNQDIRDVDMESLRKSIAIVPQDSVLFHDTIMHNLHYGDLQAKEEEVLKAAKLAEIHNSIITWPNGYNTQVGERGLKLSGGEKQRVAIARAILKNSPILVFDEATSSLDSITEHNILKALRNASQDRTSIYIAHRLSTIMDADEIIVLENGQVSDQGSHESLLQNQSGLYWQLWDTQNQAHRVNADVKFNV</sequence>
<dbReference type="InterPro" id="IPR017871">
    <property type="entry name" value="ABC_transporter-like_CS"/>
</dbReference>
<feature type="domain" description="ABC transporter" evidence="12">
    <location>
        <begin position="456"/>
        <end position="690"/>
    </location>
</feature>
<keyword evidence="3 11" id="KW-0812">Transmembrane</keyword>
<evidence type="ECO:0000313" key="15">
    <source>
        <dbReference type="Proteomes" id="UP001153712"/>
    </source>
</evidence>
<dbReference type="GO" id="GO:0140359">
    <property type="term" value="F:ABC-type transporter activity"/>
    <property type="evidence" value="ECO:0007669"/>
    <property type="project" value="InterPro"/>
</dbReference>
<evidence type="ECO:0000256" key="2">
    <source>
        <dbReference type="ARBA" id="ARBA00022448"/>
    </source>
</evidence>
<evidence type="ECO:0000256" key="6">
    <source>
        <dbReference type="ARBA" id="ARBA00022989"/>
    </source>
</evidence>
<dbReference type="InterPro" id="IPR003593">
    <property type="entry name" value="AAA+_ATPase"/>
</dbReference>
<organism evidence="14 15">
    <name type="scientific">Phyllotreta striolata</name>
    <name type="common">Striped flea beetle</name>
    <name type="synonym">Crioceris striolata</name>
    <dbReference type="NCBI Taxonomy" id="444603"/>
    <lineage>
        <taxon>Eukaryota</taxon>
        <taxon>Metazoa</taxon>
        <taxon>Ecdysozoa</taxon>
        <taxon>Arthropoda</taxon>
        <taxon>Hexapoda</taxon>
        <taxon>Insecta</taxon>
        <taxon>Pterygota</taxon>
        <taxon>Neoptera</taxon>
        <taxon>Endopterygota</taxon>
        <taxon>Coleoptera</taxon>
        <taxon>Polyphaga</taxon>
        <taxon>Cucujiformia</taxon>
        <taxon>Chrysomeloidea</taxon>
        <taxon>Chrysomelidae</taxon>
        <taxon>Galerucinae</taxon>
        <taxon>Alticini</taxon>
        <taxon>Phyllotreta</taxon>
    </lineage>
</organism>
<keyword evidence="5" id="KW-0067">ATP-binding</keyword>
<dbReference type="InterPro" id="IPR036640">
    <property type="entry name" value="ABC1_TM_sf"/>
</dbReference>
<dbReference type="Pfam" id="PF00664">
    <property type="entry name" value="ABC_membrane"/>
    <property type="match status" value="1"/>
</dbReference>
<feature type="transmembrane region" description="Helical" evidence="11">
    <location>
        <begin position="394"/>
        <end position="415"/>
    </location>
</feature>
<feature type="transmembrane region" description="Helical" evidence="11">
    <location>
        <begin position="169"/>
        <end position="190"/>
    </location>
</feature>
<evidence type="ECO:0000313" key="14">
    <source>
        <dbReference type="EMBL" id="CAG9858476.1"/>
    </source>
</evidence>
<dbReference type="InterPro" id="IPR011527">
    <property type="entry name" value="ABC1_TM_dom"/>
</dbReference>
<dbReference type="AlphaFoldDB" id="A0A9N9THY4"/>
<evidence type="ECO:0000256" key="5">
    <source>
        <dbReference type="ARBA" id="ARBA00022840"/>
    </source>
</evidence>
<keyword evidence="15" id="KW-1185">Reference proteome</keyword>
<comment type="catalytic activity">
    <reaction evidence="10">
        <text>(glutathione)4[2Fe(III)-2S] cluster(in) + ATP + H2O = (glutathione)4[2Fe(III)-2S] cluster(out) + ADP + phosphate + H(+)</text>
        <dbReference type="Rhea" id="RHEA:67028"/>
        <dbReference type="ChEBI" id="CHEBI:15377"/>
        <dbReference type="ChEBI" id="CHEBI:15378"/>
        <dbReference type="ChEBI" id="CHEBI:30616"/>
        <dbReference type="ChEBI" id="CHEBI:43474"/>
        <dbReference type="ChEBI" id="CHEBI:167627"/>
        <dbReference type="ChEBI" id="CHEBI:456216"/>
    </reaction>
    <physiologicalReaction direction="left-to-right" evidence="10">
        <dbReference type="Rhea" id="RHEA:67029"/>
    </physiologicalReaction>
</comment>
<dbReference type="Pfam" id="PF00005">
    <property type="entry name" value="ABC_tran"/>
    <property type="match status" value="1"/>
</dbReference>
<dbReference type="FunFam" id="3.40.50.300:FF:000186">
    <property type="entry name" value="ATP-binding cassette sub-family B member 7, mitochondrial"/>
    <property type="match status" value="1"/>
</dbReference>
<dbReference type="GO" id="GO:0005743">
    <property type="term" value="C:mitochondrial inner membrane"/>
    <property type="evidence" value="ECO:0007669"/>
    <property type="project" value="UniProtKB-SubCell"/>
</dbReference>
<dbReference type="PROSITE" id="PS00211">
    <property type="entry name" value="ABC_TRANSPORTER_1"/>
    <property type="match status" value="1"/>
</dbReference>
<dbReference type="PANTHER" id="PTHR24221:SF402">
    <property type="entry name" value="IRON-SULFUR CLUSTERS TRANSPORTER ABCB7, MITOCHONDRIAL"/>
    <property type="match status" value="1"/>
</dbReference>
<dbReference type="GO" id="GO:0005524">
    <property type="term" value="F:ATP binding"/>
    <property type="evidence" value="ECO:0007669"/>
    <property type="project" value="UniProtKB-KW"/>
</dbReference>
<dbReference type="Gene3D" id="3.40.50.300">
    <property type="entry name" value="P-loop containing nucleotide triphosphate hydrolases"/>
    <property type="match status" value="1"/>
</dbReference>
<keyword evidence="6 11" id="KW-1133">Transmembrane helix</keyword>
<feature type="transmembrane region" description="Helical" evidence="11">
    <location>
        <begin position="359"/>
        <end position="382"/>
    </location>
</feature>
<dbReference type="GO" id="GO:0016887">
    <property type="term" value="F:ATP hydrolysis activity"/>
    <property type="evidence" value="ECO:0007669"/>
    <property type="project" value="InterPro"/>
</dbReference>
<gene>
    <name evidence="14" type="ORF">PHYEVI_LOCUS4865</name>
</gene>
<proteinExistence type="predicted"/>
<evidence type="ECO:0000256" key="4">
    <source>
        <dbReference type="ARBA" id="ARBA00022741"/>
    </source>
</evidence>
<dbReference type="PROSITE" id="PS50929">
    <property type="entry name" value="ABC_TM1F"/>
    <property type="match status" value="1"/>
</dbReference>
<evidence type="ECO:0000256" key="7">
    <source>
        <dbReference type="ARBA" id="ARBA00023136"/>
    </source>
</evidence>
<dbReference type="Gene3D" id="1.20.1560.10">
    <property type="entry name" value="ABC transporter type 1, transmembrane domain"/>
    <property type="match status" value="1"/>
</dbReference>
<feature type="transmembrane region" description="Helical" evidence="11">
    <location>
        <begin position="128"/>
        <end position="149"/>
    </location>
</feature>
<dbReference type="SUPFAM" id="SSF90123">
    <property type="entry name" value="ABC transporter transmembrane region"/>
    <property type="match status" value="1"/>
</dbReference>
<dbReference type="SMART" id="SM00382">
    <property type="entry name" value="AAA"/>
    <property type="match status" value="1"/>
</dbReference>
<name>A0A9N9THY4_PHYSR</name>
<dbReference type="GO" id="GO:0006879">
    <property type="term" value="P:intracellular iron ion homeostasis"/>
    <property type="evidence" value="ECO:0007669"/>
    <property type="project" value="TreeGrafter"/>
</dbReference>
<evidence type="ECO:0000259" key="12">
    <source>
        <dbReference type="PROSITE" id="PS50893"/>
    </source>
</evidence>
<accession>A0A9N9THY4</accession>
<evidence type="ECO:0000256" key="3">
    <source>
        <dbReference type="ARBA" id="ARBA00022692"/>
    </source>
</evidence>
<evidence type="ECO:0000256" key="9">
    <source>
        <dbReference type="ARBA" id="ARBA00042945"/>
    </source>
</evidence>
<feature type="transmembrane region" description="Helical" evidence="11">
    <location>
        <begin position="275"/>
        <end position="293"/>
    </location>
</feature>
<feature type="transmembrane region" description="Helical" evidence="11">
    <location>
        <begin position="244"/>
        <end position="269"/>
    </location>
</feature>
<evidence type="ECO:0000256" key="1">
    <source>
        <dbReference type="ARBA" id="ARBA00004448"/>
    </source>
</evidence>
<dbReference type="FunFam" id="1.20.1560.10:FF:000004">
    <property type="entry name" value="ATP-binding cassette sub-family B member 7"/>
    <property type="match status" value="1"/>
</dbReference>
<dbReference type="Proteomes" id="UP001153712">
    <property type="component" value="Chromosome 2"/>
</dbReference>
<comment type="subcellular location">
    <subcellularLocation>
        <location evidence="1">Mitochondrion inner membrane</location>
        <topology evidence="1">Multi-pass membrane protein</topology>
    </subcellularLocation>
</comment>
<dbReference type="InterPro" id="IPR003439">
    <property type="entry name" value="ABC_transporter-like_ATP-bd"/>
</dbReference>
<dbReference type="InterPro" id="IPR027417">
    <property type="entry name" value="P-loop_NTPase"/>
</dbReference>
<dbReference type="InterPro" id="IPR039421">
    <property type="entry name" value="Type_1_exporter"/>
</dbReference>
<keyword evidence="7 11" id="KW-0472">Membrane</keyword>
<evidence type="ECO:0000256" key="11">
    <source>
        <dbReference type="SAM" id="Phobius"/>
    </source>
</evidence>
<dbReference type="PANTHER" id="PTHR24221">
    <property type="entry name" value="ATP-BINDING CASSETTE SUB-FAMILY B"/>
    <property type="match status" value="1"/>
</dbReference>
<keyword evidence="2" id="KW-0813">Transport</keyword>
<dbReference type="SUPFAM" id="SSF52540">
    <property type="entry name" value="P-loop containing nucleoside triphosphate hydrolases"/>
    <property type="match status" value="1"/>
</dbReference>